<accession>A0A841AIY8</accession>
<protein>
    <recommendedName>
        <fullName evidence="3">DUF8171 domain-containing protein</fullName>
    </recommendedName>
</protein>
<dbReference type="AlphaFoldDB" id="A0A841AIY8"/>
<feature type="transmembrane region" description="Helical" evidence="2">
    <location>
        <begin position="278"/>
        <end position="297"/>
    </location>
</feature>
<gene>
    <name evidence="4" type="ORF">HNR70_003063</name>
</gene>
<reference evidence="4 5" key="1">
    <citation type="submission" date="2020-08" db="EMBL/GenBank/DDBJ databases">
        <title>Sequencing the genomes of 1000 actinobacteria strains.</title>
        <authorList>
            <person name="Klenk H.-P."/>
        </authorList>
    </citation>
    <scope>NUCLEOTIDE SEQUENCE [LARGE SCALE GENOMIC DNA]</scope>
    <source>
        <strain evidence="4 5">DSM 28796</strain>
    </source>
</reference>
<comment type="caution">
    <text evidence="4">The sequence shown here is derived from an EMBL/GenBank/DDBJ whole genome shotgun (WGS) entry which is preliminary data.</text>
</comment>
<evidence type="ECO:0000256" key="2">
    <source>
        <dbReference type="SAM" id="Phobius"/>
    </source>
</evidence>
<feature type="transmembrane region" description="Helical" evidence="2">
    <location>
        <begin position="109"/>
        <end position="127"/>
    </location>
</feature>
<dbReference type="EMBL" id="JACHLZ010000001">
    <property type="protein sequence ID" value="MBB5833250.1"/>
    <property type="molecule type" value="Genomic_DNA"/>
</dbReference>
<organism evidence="4 5">
    <name type="scientific">Brachybacterium aquaticum</name>
    <dbReference type="NCBI Taxonomy" id="1432564"/>
    <lineage>
        <taxon>Bacteria</taxon>
        <taxon>Bacillati</taxon>
        <taxon>Actinomycetota</taxon>
        <taxon>Actinomycetes</taxon>
        <taxon>Micrococcales</taxon>
        <taxon>Dermabacteraceae</taxon>
        <taxon>Brachybacterium</taxon>
    </lineage>
</organism>
<proteinExistence type="predicted"/>
<dbReference type="Proteomes" id="UP000588158">
    <property type="component" value="Unassembled WGS sequence"/>
</dbReference>
<feature type="domain" description="DUF8171" evidence="3">
    <location>
        <begin position="78"/>
        <end position="344"/>
    </location>
</feature>
<feature type="transmembrane region" description="Helical" evidence="2">
    <location>
        <begin position="147"/>
        <end position="167"/>
    </location>
</feature>
<keyword evidence="2" id="KW-0812">Transmembrane</keyword>
<feature type="region of interest" description="Disordered" evidence="1">
    <location>
        <begin position="1"/>
        <end position="59"/>
    </location>
</feature>
<feature type="transmembrane region" description="Helical" evidence="2">
    <location>
        <begin position="317"/>
        <end position="337"/>
    </location>
</feature>
<feature type="transmembrane region" description="Helical" evidence="2">
    <location>
        <begin position="77"/>
        <end position="97"/>
    </location>
</feature>
<keyword evidence="2" id="KW-0472">Membrane</keyword>
<evidence type="ECO:0000256" key="1">
    <source>
        <dbReference type="SAM" id="MobiDB-lite"/>
    </source>
</evidence>
<dbReference type="RefSeq" id="WP_246375260.1">
    <property type="nucleotide sequence ID" value="NZ_JACHLZ010000001.1"/>
</dbReference>
<feature type="transmembrane region" description="Helical" evidence="2">
    <location>
        <begin position="224"/>
        <end position="250"/>
    </location>
</feature>
<evidence type="ECO:0000259" key="3">
    <source>
        <dbReference type="Pfam" id="PF26509"/>
    </source>
</evidence>
<keyword evidence="5" id="KW-1185">Reference proteome</keyword>
<feature type="transmembrane region" description="Helical" evidence="2">
    <location>
        <begin position="179"/>
        <end position="204"/>
    </location>
</feature>
<keyword evidence="2" id="KW-1133">Transmembrane helix</keyword>
<sequence>MSTQIPPRPAEDKRPAGTAQSGTAQSGTAPSGTTPSGTASVTSVPAPVEPAADQRRGTLRGSVDGLRSVELSTSQKLMIFVLSMSLFGLSNIILEIIPDPSIGPVDISVSYMVFVPLTIAALFSPFWAALGAPLGEIVFTDLLMGDFSGLAEVEGYLQMFLAVYIAGSLIRNPRSRTQIFLGAIVLVLVDKILSMVVDLGKVWIGVEDAELVEGLPQSMIALELIGLGVDVVMSGILLGALPAMWLIPALHGKIEPLMGMRPRVPGEPIPGQARNTPLFVAFALVLAVVSFGFAFLEAFDLSAGAFEPDFIVQFGDWFILVSVLAIALVLGVAILLFRVSQSSRRTGDDA</sequence>
<dbReference type="InterPro" id="IPR058484">
    <property type="entry name" value="DUF8171"/>
</dbReference>
<feature type="compositionally biased region" description="Low complexity" evidence="1">
    <location>
        <begin position="26"/>
        <end position="45"/>
    </location>
</feature>
<evidence type="ECO:0000313" key="5">
    <source>
        <dbReference type="Proteomes" id="UP000588158"/>
    </source>
</evidence>
<name>A0A841AIY8_9MICO</name>
<evidence type="ECO:0000313" key="4">
    <source>
        <dbReference type="EMBL" id="MBB5833250.1"/>
    </source>
</evidence>
<dbReference type="Pfam" id="PF26509">
    <property type="entry name" value="DUF8171"/>
    <property type="match status" value="1"/>
</dbReference>